<evidence type="ECO:0000313" key="3">
    <source>
        <dbReference type="Proteomes" id="UP001498476"/>
    </source>
</evidence>
<keyword evidence="3" id="KW-1185">Reference proteome</keyword>
<organism evidence="2 3">
    <name type="scientific">Neonectria punicea</name>
    <dbReference type="NCBI Taxonomy" id="979145"/>
    <lineage>
        <taxon>Eukaryota</taxon>
        <taxon>Fungi</taxon>
        <taxon>Dikarya</taxon>
        <taxon>Ascomycota</taxon>
        <taxon>Pezizomycotina</taxon>
        <taxon>Sordariomycetes</taxon>
        <taxon>Hypocreomycetidae</taxon>
        <taxon>Hypocreales</taxon>
        <taxon>Nectriaceae</taxon>
        <taxon>Neonectria</taxon>
    </lineage>
</organism>
<evidence type="ECO:0000256" key="1">
    <source>
        <dbReference type="SAM" id="MobiDB-lite"/>
    </source>
</evidence>
<comment type="caution">
    <text evidence="2">The sequence shown here is derived from an EMBL/GenBank/DDBJ whole genome shotgun (WGS) entry which is preliminary data.</text>
</comment>
<feature type="compositionally biased region" description="Basic and acidic residues" evidence="1">
    <location>
        <begin position="58"/>
        <end position="67"/>
    </location>
</feature>
<reference evidence="2 3" key="1">
    <citation type="journal article" date="2025" name="Microbiol. Resour. Announc.">
        <title>Draft genome sequences for Neonectria magnoliae and Neonectria punicea, canker pathogens of Liriodendron tulipifera and Acer saccharum in West Virginia.</title>
        <authorList>
            <person name="Petronek H.M."/>
            <person name="Kasson M.T."/>
            <person name="Metheny A.M."/>
            <person name="Stauder C.M."/>
            <person name="Lovett B."/>
            <person name="Lynch S.C."/>
            <person name="Garnas J.R."/>
            <person name="Kasson L.R."/>
            <person name="Stajich J.E."/>
        </authorList>
    </citation>
    <scope>NUCLEOTIDE SEQUENCE [LARGE SCALE GENOMIC DNA]</scope>
    <source>
        <strain evidence="2 3">NRRL 64653</strain>
    </source>
</reference>
<sequence length="201" mass="22282">MKRLAFELHRQTGSPIPPSLLWLVLENSLLLQKKEAGVEIDISDEATQLEHEICGWKMGEEEPDHGNPDTLSLEDDNNDENSSGSDTDADERGGRTASTPQIISAPLTHAYHTSLLILFFSYTKPTNSLLLSPLRRKLLDQLRTYVRGVEKAEVDVGVGGGIVWPLKVLKEVGLDSSGDKKEVRMLWEFVRGAGWAGSEKM</sequence>
<dbReference type="EMBL" id="JAZAVJ010000004">
    <property type="protein sequence ID" value="KAK7424520.1"/>
    <property type="molecule type" value="Genomic_DNA"/>
</dbReference>
<gene>
    <name evidence="2" type="ORF">QQX98_000485</name>
</gene>
<protein>
    <submittedName>
        <fullName evidence="2">Uncharacterized protein</fullName>
    </submittedName>
</protein>
<name>A0ABR1HUG0_9HYPO</name>
<evidence type="ECO:0000313" key="2">
    <source>
        <dbReference type="EMBL" id="KAK7424520.1"/>
    </source>
</evidence>
<proteinExistence type="predicted"/>
<accession>A0ABR1HUG0</accession>
<dbReference type="Proteomes" id="UP001498476">
    <property type="component" value="Unassembled WGS sequence"/>
</dbReference>
<feature type="region of interest" description="Disordered" evidence="1">
    <location>
        <begin position="58"/>
        <end position="97"/>
    </location>
</feature>